<reference evidence="2" key="1">
    <citation type="journal article" date="2024" name="Proc. Natl. Acad. Sci. U.S.A.">
        <title>Extraordinary preservation of gene collinearity over three hundred million years revealed in homosporous lycophytes.</title>
        <authorList>
            <person name="Li C."/>
            <person name="Wickell D."/>
            <person name="Kuo L.Y."/>
            <person name="Chen X."/>
            <person name="Nie B."/>
            <person name="Liao X."/>
            <person name="Peng D."/>
            <person name="Ji J."/>
            <person name="Jenkins J."/>
            <person name="Williams M."/>
            <person name="Shu S."/>
            <person name="Plott C."/>
            <person name="Barry K."/>
            <person name="Rajasekar S."/>
            <person name="Grimwood J."/>
            <person name="Han X."/>
            <person name="Sun S."/>
            <person name="Hou Z."/>
            <person name="He W."/>
            <person name="Dai G."/>
            <person name="Sun C."/>
            <person name="Schmutz J."/>
            <person name="Leebens-Mack J.H."/>
            <person name="Li F.W."/>
            <person name="Wang L."/>
        </authorList>
    </citation>
    <scope>NUCLEOTIDE SEQUENCE [LARGE SCALE GENOMIC DNA]</scope>
    <source>
        <strain evidence="2">cv. PW_Plant_1</strain>
    </source>
</reference>
<protein>
    <submittedName>
        <fullName evidence="1">Uncharacterized protein</fullName>
    </submittedName>
</protein>
<accession>A0ACC2AIC3</accession>
<evidence type="ECO:0000313" key="1">
    <source>
        <dbReference type="EMBL" id="KAJ7517320.1"/>
    </source>
</evidence>
<evidence type="ECO:0000313" key="2">
    <source>
        <dbReference type="Proteomes" id="UP001162992"/>
    </source>
</evidence>
<gene>
    <name evidence="1" type="ORF">O6H91_21G018800</name>
</gene>
<name>A0ACC2AIC3_DIPCM</name>
<comment type="caution">
    <text evidence="1">The sequence shown here is derived from an EMBL/GenBank/DDBJ whole genome shotgun (WGS) entry which is preliminary data.</text>
</comment>
<organism evidence="1 2">
    <name type="scientific">Diphasiastrum complanatum</name>
    <name type="common">Issler's clubmoss</name>
    <name type="synonym">Lycopodium complanatum</name>
    <dbReference type="NCBI Taxonomy" id="34168"/>
    <lineage>
        <taxon>Eukaryota</taxon>
        <taxon>Viridiplantae</taxon>
        <taxon>Streptophyta</taxon>
        <taxon>Embryophyta</taxon>
        <taxon>Tracheophyta</taxon>
        <taxon>Lycopodiopsida</taxon>
        <taxon>Lycopodiales</taxon>
        <taxon>Lycopodiaceae</taxon>
        <taxon>Lycopodioideae</taxon>
        <taxon>Diphasiastrum</taxon>
    </lineage>
</organism>
<sequence>MVGFSAPSLSSITLPSSPPFPPQARGFNPPSGFSVTSPSLSTHFPLIPSHLQLFGSAIHSSRSFQVACARQTHISYSSFASNASEAHPIASHADNASLGLLERNDGSDGAPGEHFEFELSELTAISPLDGRYASKVKKLRAIFSEFGLIRYRVLVEVQWLVKLSNIIQIKEVPNFSEESKVLLLEAFSKFSLEDALSVKRFEGITNHDVKAVEYFLKEKFASHPEISKVLEFIHFACTSEDINNLAHGLMLQTSRQSVLFPAIDSIISAIRSLAHRNAEVPMLSRTHGQPASPTTLGKEMAVFCHRLQQQRQKIADVKIKGKMAGAVGNYNAHYVAYPDVKWECVAQEFVTSFGIDFNPYTTQIEPHDYISELFDAISRFNNILLDFDRDIWGYISLGYFRQKTVAGEVGSSTMPHKVNPIDFENSEGNLGLANALLHHLSSKLPLSRWQRDLTDSTVLRNLGAGIGYSLVAYDSTLKGIKKLQVNETRIREDLLTTWEVLAEPIQTVMRRYGVEEPYEKLKEFTRGRAVTKESIQQLIEVLDLPEEAKECLRSLSPDTYLGNATVLALNV</sequence>
<proteinExistence type="predicted"/>
<dbReference type="Proteomes" id="UP001162992">
    <property type="component" value="Chromosome 21"/>
</dbReference>
<dbReference type="EMBL" id="CM055112">
    <property type="protein sequence ID" value="KAJ7517320.1"/>
    <property type="molecule type" value="Genomic_DNA"/>
</dbReference>
<keyword evidence="2" id="KW-1185">Reference proteome</keyword>